<accession>A0A5B8UJU9</accession>
<keyword evidence="2" id="KW-1185">Reference proteome</keyword>
<name>A0A5B8UJU9_9BACT</name>
<evidence type="ECO:0000313" key="1">
    <source>
        <dbReference type="EMBL" id="QEC56696.1"/>
    </source>
</evidence>
<dbReference type="AlphaFoldDB" id="A0A5B8UJU9"/>
<sequence>MKYQIIGLRFHAKELDLIKTLNKPRRGKLTSKKNEKPAKATLSPQSHEYNVKAAFGMFSSKSIVNISEKDIKGVGFKDKQFHLRIINGYVNQRSLNETNILVSCFSDQSFNGKKTYYQKVFIPLTRKANPMFIIETALFTSDLGFRSQMATVALLQEEEISVCFLEEKAHGNWLVVESSNKQTLRRFQEKFHLVQLALGYFMGHFPSDKAYFFLYNRKAKKDISSFCVAALRPSMHGNYMPVQMNPFGISIPSEIAKHYQPLLKPLSIKQFSSFISLLASSADWMSILTLIIEAGEASLVLMPGAYAIALESIVKLIPGNKKKEPLIRNKQEKEFFLKACLKALDEISIGKSEAELDAIAVIRSKIPNLLQQTNREKLSAPFENLGIELNEYDKQALETRNAFLHGRFPDITNLGPQRPLSRVNKDLLYCSLRFYNLINKLILTLIGFKGYFCNHSKLQQAYTGVKLDNEDYYIGVGLND</sequence>
<organism evidence="1 2">
    <name type="scientific">Flavisolibacter ginsenosidimutans</name>
    <dbReference type="NCBI Taxonomy" id="661481"/>
    <lineage>
        <taxon>Bacteria</taxon>
        <taxon>Pseudomonadati</taxon>
        <taxon>Bacteroidota</taxon>
        <taxon>Chitinophagia</taxon>
        <taxon>Chitinophagales</taxon>
        <taxon>Chitinophagaceae</taxon>
        <taxon>Flavisolibacter</taxon>
    </lineage>
</organism>
<reference evidence="1 2" key="1">
    <citation type="journal article" date="2015" name="Int. J. Syst. Evol. Microbiol.">
        <title>Flavisolibacter ginsenosidimutans sp. nov., with ginsenoside-converting activity isolated from soil used for cultivating ginseng.</title>
        <authorList>
            <person name="Zhao Y."/>
            <person name="Liu Q."/>
            <person name="Kang M.S."/>
            <person name="Jin F."/>
            <person name="Yu H."/>
            <person name="Im W.T."/>
        </authorList>
    </citation>
    <scope>NUCLEOTIDE SEQUENCE [LARGE SCALE GENOMIC DNA]</scope>
    <source>
        <strain evidence="1 2">Gsoil 636</strain>
    </source>
</reference>
<dbReference type="Proteomes" id="UP000321204">
    <property type="component" value="Chromosome"/>
</dbReference>
<evidence type="ECO:0000313" key="2">
    <source>
        <dbReference type="Proteomes" id="UP000321204"/>
    </source>
</evidence>
<proteinExistence type="predicted"/>
<gene>
    <name evidence="1" type="ORF">FSB75_12575</name>
</gene>
<evidence type="ECO:0008006" key="3">
    <source>
        <dbReference type="Google" id="ProtNLM"/>
    </source>
</evidence>
<dbReference type="OrthoDB" id="662887at2"/>
<dbReference type="RefSeq" id="WP_146787944.1">
    <property type="nucleotide sequence ID" value="NZ_BAABIO010000003.1"/>
</dbReference>
<dbReference type="KEGG" id="fgg:FSB75_12575"/>
<protein>
    <recommendedName>
        <fullName evidence="3">ApeA N-terminal domain-containing protein</fullName>
    </recommendedName>
</protein>
<dbReference type="EMBL" id="CP042433">
    <property type="protein sequence ID" value="QEC56696.1"/>
    <property type="molecule type" value="Genomic_DNA"/>
</dbReference>